<name>A0ABU3L223_9FLAO</name>
<keyword evidence="2" id="KW-1185">Reference proteome</keyword>
<evidence type="ECO:0000313" key="1">
    <source>
        <dbReference type="EMBL" id="MDT7827785.1"/>
    </source>
</evidence>
<dbReference type="RefSeq" id="WP_314012860.1">
    <property type="nucleotide sequence ID" value="NZ_JAVTTP010000001.1"/>
</dbReference>
<accession>A0ABU3L223</accession>
<proteinExistence type="predicted"/>
<evidence type="ECO:0000313" key="2">
    <source>
        <dbReference type="Proteomes" id="UP001250656"/>
    </source>
</evidence>
<comment type="caution">
    <text evidence="1">The sequence shown here is derived from an EMBL/GenBank/DDBJ whole genome shotgun (WGS) entry which is preliminary data.</text>
</comment>
<protein>
    <submittedName>
        <fullName evidence="1">Uncharacterized protein</fullName>
    </submittedName>
</protein>
<dbReference type="EMBL" id="JAVTTP010000001">
    <property type="protein sequence ID" value="MDT7827785.1"/>
    <property type="molecule type" value="Genomic_DNA"/>
</dbReference>
<dbReference type="Proteomes" id="UP001250656">
    <property type="component" value="Unassembled WGS sequence"/>
</dbReference>
<sequence>MIKEDLLGKELSNLYAIAKQVNRYFDDSDISFLSEREQQLVMGYVKFSCANEEETSENLRIMQVNPGNTTDAIVAEITENLHEIATEKGLSKKVRELSYMMSVNRLVAYHTANLENIGYLLEE</sequence>
<organism evidence="1 2">
    <name type="scientific">Pricia mediterranea</name>
    <dbReference type="NCBI Taxonomy" id="3076079"/>
    <lineage>
        <taxon>Bacteria</taxon>
        <taxon>Pseudomonadati</taxon>
        <taxon>Bacteroidota</taxon>
        <taxon>Flavobacteriia</taxon>
        <taxon>Flavobacteriales</taxon>
        <taxon>Flavobacteriaceae</taxon>
        <taxon>Pricia</taxon>
    </lineage>
</organism>
<reference evidence="1 2" key="1">
    <citation type="submission" date="2023-09" db="EMBL/GenBank/DDBJ databases">
        <title>Novel taxa isolated from Blanes Bay.</title>
        <authorList>
            <person name="Rey-Velasco X."/>
            <person name="Lucena T."/>
        </authorList>
    </citation>
    <scope>NUCLEOTIDE SEQUENCE [LARGE SCALE GENOMIC DNA]</scope>
    <source>
        <strain evidence="1 2">S334</strain>
    </source>
</reference>
<gene>
    <name evidence="1" type="ORF">RQM65_03785</name>
</gene>